<dbReference type="Proteomes" id="UP000309673">
    <property type="component" value="Unassembled WGS sequence"/>
</dbReference>
<organism evidence="5 6">
    <name type="scientific">Cohnella pontilimi</name>
    <dbReference type="NCBI Taxonomy" id="2564100"/>
    <lineage>
        <taxon>Bacteria</taxon>
        <taxon>Bacillati</taxon>
        <taxon>Bacillota</taxon>
        <taxon>Bacilli</taxon>
        <taxon>Bacillales</taxon>
        <taxon>Paenibacillaceae</taxon>
        <taxon>Cohnella</taxon>
    </lineage>
</organism>
<dbReference type="PANTHER" id="PTHR33744">
    <property type="entry name" value="CARBOHYDRATE DIACID REGULATOR"/>
    <property type="match status" value="1"/>
</dbReference>
<comment type="caution">
    <text evidence="5">The sequence shown here is derived from an EMBL/GenBank/DDBJ whole genome shotgun (WGS) entry which is preliminary data.</text>
</comment>
<dbReference type="OrthoDB" id="142218at2"/>
<feature type="domain" description="PucR C-terminal helix-turn-helix" evidence="3">
    <location>
        <begin position="447"/>
        <end position="502"/>
    </location>
</feature>
<reference evidence="5 6" key="1">
    <citation type="submission" date="2019-04" db="EMBL/GenBank/DDBJ databases">
        <title>Cohnella sp. nov., isolated from soil.</title>
        <authorList>
            <person name="Kim W."/>
        </authorList>
    </citation>
    <scope>NUCLEOTIDE SEQUENCE [LARGE SCALE GENOMIC DNA]</scope>
    <source>
        <strain evidence="5 6">CAU 1483</strain>
    </source>
</reference>
<dbReference type="EMBL" id="SUPK01000006">
    <property type="protein sequence ID" value="TJY41562.1"/>
    <property type="molecule type" value="Genomic_DNA"/>
</dbReference>
<proteinExistence type="inferred from homology"/>
<dbReference type="Gene3D" id="1.10.10.2840">
    <property type="entry name" value="PucR C-terminal helix-turn-helix domain"/>
    <property type="match status" value="1"/>
</dbReference>
<dbReference type="AlphaFoldDB" id="A0A4U0FE70"/>
<protein>
    <submittedName>
        <fullName evidence="5">PucR family transcriptional regulator</fullName>
    </submittedName>
</protein>
<comment type="similarity">
    <text evidence="1">Belongs to the CdaR family.</text>
</comment>
<evidence type="ECO:0000313" key="6">
    <source>
        <dbReference type="Proteomes" id="UP000309673"/>
    </source>
</evidence>
<accession>A0A4U0FE70</accession>
<dbReference type="InterPro" id="IPR051448">
    <property type="entry name" value="CdaR-like_regulators"/>
</dbReference>
<keyword evidence="6" id="KW-1185">Reference proteome</keyword>
<dbReference type="InterPro" id="IPR041522">
    <property type="entry name" value="CdaR_GGDEF"/>
</dbReference>
<evidence type="ECO:0000259" key="2">
    <source>
        <dbReference type="Pfam" id="PF07905"/>
    </source>
</evidence>
<feature type="domain" description="Purine catabolism PurC-like" evidence="2">
    <location>
        <begin position="22"/>
        <end position="141"/>
    </location>
</feature>
<evidence type="ECO:0000256" key="1">
    <source>
        <dbReference type="ARBA" id="ARBA00006754"/>
    </source>
</evidence>
<sequence length="511" mass="56704">MKFAYKEGVSHCAGVSVVKLMDALNLDSLRRATVVAGTQALERTVRWVNVVDVPDPLPWVREGDLLLTTGYAWPRDEDGLDRLIAAMAGRGLAGLGLAVPNFFERMPLAARRAADAHHLPLLEIPWEIPFSSITEEIHRSILSLQRDLLEQSEAIHKKLMKAGLEAKSLQDLTDTLHSLIGREVWIEHPEGGVLAKSPAGGKPDLSENGQSEHAPYECPILIKREPAAVLKIVQHGHPLGELEIRAAESAAVVIALHLSQQRALASLETQLGYSFLESLLEGVVEPTSQMLQRAQILGFDPGGVYSVGLLVLSAQVPLSRDGVIRREKLAVSLKRELQDLHAAPLLSLSQNHITFLLPERCPFSRLWERLRSPDVAMFLSRTHQGFAGVRQGFAEVSSLLPYTVPGRCCRFEDLLVHRVLIGEREARAQFLEKLFQPLMRDKNGEVLVETVIAAARCGFHLKKAAEAMCVHPKTLRYRLDRAISLGGFDFQDPQQQFELQLAERVLSLQDK</sequence>
<evidence type="ECO:0000313" key="5">
    <source>
        <dbReference type="EMBL" id="TJY41562.1"/>
    </source>
</evidence>
<dbReference type="InterPro" id="IPR042070">
    <property type="entry name" value="PucR_C-HTH_sf"/>
</dbReference>
<evidence type="ECO:0000259" key="4">
    <source>
        <dbReference type="Pfam" id="PF17853"/>
    </source>
</evidence>
<dbReference type="PANTHER" id="PTHR33744:SF7">
    <property type="entry name" value="PUCR FAMILY TRANSCRIPTIONAL REGULATOR"/>
    <property type="match status" value="1"/>
</dbReference>
<dbReference type="InterPro" id="IPR025736">
    <property type="entry name" value="PucR_C-HTH_dom"/>
</dbReference>
<dbReference type="RefSeq" id="WP_136778482.1">
    <property type="nucleotide sequence ID" value="NZ_SUPK01000006.1"/>
</dbReference>
<name>A0A4U0FE70_9BACL</name>
<dbReference type="Pfam" id="PF07905">
    <property type="entry name" value="PucR"/>
    <property type="match status" value="1"/>
</dbReference>
<evidence type="ECO:0000259" key="3">
    <source>
        <dbReference type="Pfam" id="PF13556"/>
    </source>
</evidence>
<dbReference type="Pfam" id="PF17853">
    <property type="entry name" value="GGDEF_2"/>
    <property type="match status" value="1"/>
</dbReference>
<dbReference type="InterPro" id="IPR012914">
    <property type="entry name" value="PucR_dom"/>
</dbReference>
<feature type="domain" description="CdaR GGDEF-like" evidence="4">
    <location>
        <begin position="287"/>
        <end position="395"/>
    </location>
</feature>
<dbReference type="Pfam" id="PF13556">
    <property type="entry name" value="HTH_30"/>
    <property type="match status" value="1"/>
</dbReference>
<gene>
    <name evidence="5" type="ORF">E5161_14290</name>
</gene>